<evidence type="ECO:0000256" key="1">
    <source>
        <dbReference type="ARBA" id="ARBA00004236"/>
    </source>
</evidence>
<feature type="domain" description="Ig-like" evidence="8">
    <location>
        <begin position="533"/>
        <end position="628"/>
    </location>
</feature>
<dbReference type="PANTHER" id="PTHR44170:SF6">
    <property type="entry name" value="CONTACTIN"/>
    <property type="match status" value="1"/>
</dbReference>
<name>A0A7R9GD04_9CRUS</name>
<dbReference type="InterPro" id="IPR003599">
    <property type="entry name" value="Ig_sub"/>
</dbReference>
<evidence type="ECO:0000256" key="7">
    <source>
        <dbReference type="ARBA" id="ARBA00023319"/>
    </source>
</evidence>
<dbReference type="SUPFAM" id="SSF48726">
    <property type="entry name" value="Immunoglobulin"/>
    <property type="match status" value="6"/>
</dbReference>
<dbReference type="InterPro" id="IPR036179">
    <property type="entry name" value="Ig-like_dom_sf"/>
</dbReference>
<dbReference type="CDD" id="cd00096">
    <property type="entry name" value="Ig"/>
    <property type="match status" value="1"/>
</dbReference>
<feature type="domain" description="Ig-like" evidence="8">
    <location>
        <begin position="435"/>
        <end position="527"/>
    </location>
</feature>
<dbReference type="SMART" id="SM00060">
    <property type="entry name" value="FN3"/>
    <property type="match status" value="2"/>
</dbReference>
<keyword evidence="5" id="KW-1015">Disulfide bond</keyword>
<proteinExistence type="predicted"/>
<dbReference type="EMBL" id="CAJPEX010001095">
    <property type="protein sequence ID" value="CAG0918203.1"/>
    <property type="molecule type" value="Genomic_DNA"/>
</dbReference>
<evidence type="ECO:0000256" key="3">
    <source>
        <dbReference type="ARBA" id="ARBA00022737"/>
    </source>
</evidence>
<organism evidence="10">
    <name type="scientific">Notodromas monacha</name>
    <dbReference type="NCBI Taxonomy" id="399045"/>
    <lineage>
        <taxon>Eukaryota</taxon>
        <taxon>Metazoa</taxon>
        <taxon>Ecdysozoa</taxon>
        <taxon>Arthropoda</taxon>
        <taxon>Crustacea</taxon>
        <taxon>Oligostraca</taxon>
        <taxon>Ostracoda</taxon>
        <taxon>Podocopa</taxon>
        <taxon>Podocopida</taxon>
        <taxon>Cypridocopina</taxon>
        <taxon>Cypridoidea</taxon>
        <taxon>Cyprididae</taxon>
        <taxon>Notodromas</taxon>
    </lineage>
</organism>
<dbReference type="PROSITE" id="PS50835">
    <property type="entry name" value="IG_LIKE"/>
    <property type="match status" value="6"/>
</dbReference>
<dbReference type="GO" id="GO:0005886">
    <property type="term" value="C:plasma membrane"/>
    <property type="evidence" value="ECO:0007669"/>
    <property type="project" value="UniProtKB-SubCell"/>
</dbReference>
<keyword evidence="3" id="KW-0677">Repeat</keyword>
<dbReference type="FunFam" id="2.60.40.10:FF:000005">
    <property type="entry name" value="Neuronal cell adhesion molecule"/>
    <property type="match status" value="1"/>
</dbReference>
<dbReference type="FunFam" id="2.60.40.10:FF:000064">
    <property type="entry name" value="Contactin 1"/>
    <property type="match status" value="1"/>
</dbReference>
<protein>
    <recommendedName>
        <fullName evidence="12">Contactin</fullName>
    </recommendedName>
</protein>
<keyword evidence="6" id="KW-0325">Glycoprotein</keyword>
<dbReference type="InterPro" id="IPR013098">
    <property type="entry name" value="Ig_I-set"/>
</dbReference>
<dbReference type="SMART" id="SM00409">
    <property type="entry name" value="IG"/>
    <property type="match status" value="6"/>
</dbReference>
<dbReference type="InterPro" id="IPR013783">
    <property type="entry name" value="Ig-like_fold"/>
</dbReference>
<comment type="subcellular location">
    <subcellularLocation>
        <location evidence="1">Cell membrane</location>
    </subcellularLocation>
</comment>
<accession>A0A7R9GD04</accession>
<feature type="domain" description="Ig-like" evidence="8">
    <location>
        <begin position="137"/>
        <end position="236"/>
    </location>
</feature>
<feature type="domain" description="Fibronectin type-III" evidence="9">
    <location>
        <begin position="881"/>
        <end position="982"/>
    </location>
</feature>
<dbReference type="SMART" id="SM00408">
    <property type="entry name" value="IGc2"/>
    <property type="match status" value="5"/>
</dbReference>
<reference evidence="10" key="1">
    <citation type="submission" date="2020-11" db="EMBL/GenBank/DDBJ databases">
        <authorList>
            <person name="Tran Van P."/>
        </authorList>
    </citation>
    <scope>NUCLEOTIDE SEQUENCE</scope>
</reference>
<dbReference type="PROSITE" id="PS50853">
    <property type="entry name" value="FN3"/>
    <property type="match status" value="3"/>
</dbReference>
<sequence length="1026" mass="116343">MKHTPRNTVLCSDGALLRLDTYREFRTFLQEEIKRWNQKYASKQTWRIPGFLEKSSYGNEFCEQHYQIPVVEYDPINDFFPEKCVFKQIDGIGFICESAQGQCNARLGPPRGPGYGVPLIYDVGVDYKRKIFYETGPKFLREPDPFVFDLTQKDTNYVATLTCYADGYPAPTYRWFRYEDGVGSEIKPLNDELKRITISGGSLIINNPNPSDDRGKYFCEATNRFGTIRSREVPISFGHIGDFNLQRSEEYGKENWGKALFCDPPPSVPELTYHWVRNKFPDFVEEDKRTFVSFDGHLYFSALEKIDEGKYSCNVKTNVSSTGKHGPFFDLKVVHDPNYQQLQFPNNFPKAFPETPIAGQDVRLECMSFGYPVPSYEWSRENGGRLPKKARLANYNRVLIIPNVTLEDEGRYVCKAANSRVSREDSANLRIQAEPRFIKPLQDQYMDVGERLMWVCEAFGKPSVKYRWLKDGVLLNETLTCDDTDLSAICIFHNVLKIRRVDETHKGMYECSARSQLGVAYSSAELRVLVNLPVSFERTPLDPVTMGVAGENLIIPCEPEGAPRPDIAWQSVSGDQQPPEFQMGLMAGATQCSDGSLLFVSLEHRHEGYYTCVATSRTTGQKVQSSTFLEVEEKPCVEDGASVRNMQTSVLDQEVRLPCLDGYRRNMRLDVGYQWKHYGRIIRTSDPWSRHATDDDGTLIIRNITMDDAGHYECDMQYSQSVATGSNRKYCPEIQLPPSKGRCVAMTIDLVVNGPLGPPGGVRAHSLDANSAWLTWVDANMVNDDGLNVPLEYVVEGKTNWNDEWRELPVHPYDEVRQNETLALDCKEPQSSRGSRAYCVTNLAPWSSYEFRVRAANLFGPGLPSDSSPTYKTEEDVPYTAPTNISGGGGKTGDLTVTWTPLPGEEQNAPDIYYKIYWRRLEIDQEYEYQSKELTDLGNIGMHVILIPKQYYYSKYGVVLQAINRAGPGVKSEEAVVFSAEDIPQVPPTEVGARAHNSTSIRVTWQPVDDTRENMRGQLTGYRVSI</sequence>
<dbReference type="FunFam" id="2.60.40.10:FF:000035">
    <property type="entry name" value="Contactin 1"/>
    <property type="match status" value="1"/>
</dbReference>
<dbReference type="InterPro" id="IPR036116">
    <property type="entry name" value="FN3_sf"/>
</dbReference>
<dbReference type="Pfam" id="PF13927">
    <property type="entry name" value="Ig_3"/>
    <property type="match status" value="2"/>
</dbReference>
<gene>
    <name evidence="10" type="ORF">NMOB1V02_LOCUS5765</name>
</gene>
<dbReference type="Pfam" id="PF07679">
    <property type="entry name" value="I-set"/>
    <property type="match status" value="1"/>
</dbReference>
<evidence type="ECO:0000256" key="6">
    <source>
        <dbReference type="ARBA" id="ARBA00023180"/>
    </source>
</evidence>
<evidence type="ECO:0000313" key="10">
    <source>
        <dbReference type="EMBL" id="CAD7278051.1"/>
    </source>
</evidence>
<evidence type="ECO:0000313" key="11">
    <source>
        <dbReference type="Proteomes" id="UP000678499"/>
    </source>
</evidence>
<keyword evidence="7" id="KW-0393">Immunoglobulin domain</keyword>
<feature type="domain" description="Ig-like" evidence="8">
    <location>
        <begin position="349"/>
        <end position="430"/>
    </location>
</feature>
<dbReference type="Proteomes" id="UP000678499">
    <property type="component" value="Unassembled WGS sequence"/>
</dbReference>
<dbReference type="GO" id="GO:0030154">
    <property type="term" value="P:cell differentiation"/>
    <property type="evidence" value="ECO:0007669"/>
    <property type="project" value="UniProtKB-ARBA"/>
</dbReference>
<evidence type="ECO:0000256" key="2">
    <source>
        <dbReference type="ARBA" id="ARBA00022475"/>
    </source>
</evidence>
<keyword evidence="11" id="KW-1185">Reference proteome</keyword>
<dbReference type="PANTHER" id="PTHR44170">
    <property type="entry name" value="PROTEIN SIDEKICK"/>
    <property type="match status" value="1"/>
</dbReference>
<dbReference type="InterPro" id="IPR003598">
    <property type="entry name" value="Ig_sub2"/>
</dbReference>
<feature type="domain" description="Fibronectin type-III" evidence="9">
    <location>
        <begin position="987"/>
        <end position="1026"/>
    </location>
</feature>
<feature type="domain" description="Fibronectin type-III" evidence="9">
    <location>
        <begin position="758"/>
        <end position="876"/>
    </location>
</feature>
<dbReference type="InterPro" id="IPR007110">
    <property type="entry name" value="Ig-like_dom"/>
</dbReference>
<feature type="non-terminal residue" evidence="10">
    <location>
        <position position="1"/>
    </location>
</feature>
<feature type="domain" description="Ig-like" evidence="8">
    <location>
        <begin position="252"/>
        <end position="315"/>
    </location>
</feature>
<evidence type="ECO:0000259" key="8">
    <source>
        <dbReference type="PROSITE" id="PS50835"/>
    </source>
</evidence>
<dbReference type="Gene3D" id="2.60.40.10">
    <property type="entry name" value="Immunoglobulins"/>
    <property type="match status" value="9"/>
</dbReference>
<dbReference type="SUPFAM" id="SSF49265">
    <property type="entry name" value="Fibronectin type III"/>
    <property type="match status" value="2"/>
</dbReference>
<keyword evidence="2" id="KW-1003">Cell membrane</keyword>
<feature type="domain" description="Ig-like" evidence="8">
    <location>
        <begin position="635"/>
        <end position="724"/>
    </location>
</feature>
<dbReference type="GO" id="GO:0009653">
    <property type="term" value="P:anatomical structure morphogenesis"/>
    <property type="evidence" value="ECO:0007669"/>
    <property type="project" value="UniProtKB-ARBA"/>
</dbReference>
<dbReference type="AlphaFoldDB" id="A0A7R9GD04"/>
<dbReference type="InterPro" id="IPR003961">
    <property type="entry name" value="FN3_dom"/>
</dbReference>
<keyword evidence="4" id="KW-0472">Membrane</keyword>
<dbReference type="OrthoDB" id="3666223at2759"/>
<dbReference type="CDD" id="cd00063">
    <property type="entry name" value="FN3"/>
    <property type="match status" value="2"/>
</dbReference>
<dbReference type="EMBL" id="OA883132">
    <property type="protein sequence ID" value="CAD7278051.1"/>
    <property type="molecule type" value="Genomic_DNA"/>
</dbReference>
<evidence type="ECO:0000259" key="9">
    <source>
        <dbReference type="PROSITE" id="PS50853"/>
    </source>
</evidence>
<evidence type="ECO:0000256" key="5">
    <source>
        <dbReference type="ARBA" id="ARBA00023157"/>
    </source>
</evidence>
<dbReference type="GO" id="GO:0098609">
    <property type="term" value="P:cell-cell adhesion"/>
    <property type="evidence" value="ECO:0007669"/>
    <property type="project" value="UniProtKB-ARBA"/>
</dbReference>
<evidence type="ECO:0008006" key="12">
    <source>
        <dbReference type="Google" id="ProtNLM"/>
    </source>
</evidence>
<evidence type="ECO:0000256" key="4">
    <source>
        <dbReference type="ARBA" id="ARBA00023136"/>
    </source>
</evidence>